<keyword evidence="4 6" id="KW-1133">Transmembrane helix</keyword>
<feature type="transmembrane region" description="Helical" evidence="6">
    <location>
        <begin position="261"/>
        <end position="283"/>
    </location>
</feature>
<keyword evidence="2" id="KW-1003">Cell membrane</keyword>
<accession>A0A4Y9F763</accession>
<gene>
    <name evidence="8" type="ORF">E4U03_04250</name>
</gene>
<feature type="transmembrane region" description="Helical" evidence="6">
    <location>
        <begin position="484"/>
        <end position="508"/>
    </location>
</feature>
<protein>
    <submittedName>
        <fullName evidence="8">ComEC/Rec2 family competence protein</fullName>
    </submittedName>
</protein>
<evidence type="ECO:0000256" key="6">
    <source>
        <dbReference type="SAM" id="Phobius"/>
    </source>
</evidence>
<feature type="transmembrane region" description="Helical" evidence="6">
    <location>
        <begin position="457"/>
        <end position="477"/>
    </location>
</feature>
<comment type="caution">
    <text evidence="8">The sequence shown here is derived from an EMBL/GenBank/DDBJ whole genome shotgun (WGS) entry which is preliminary data.</text>
</comment>
<evidence type="ECO:0000259" key="7">
    <source>
        <dbReference type="Pfam" id="PF03772"/>
    </source>
</evidence>
<reference evidence="8 9" key="1">
    <citation type="submission" date="2019-03" db="EMBL/GenBank/DDBJ databases">
        <title>Diversity of the mouse oral microbiome.</title>
        <authorList>
            <person name="Joseph S."/>
            <person name="Aduse-Opoku J."/>
            <person name="Curtis M."/>
            <person name="Wade W."/>
            <person name="Hashim A."/>
        </authorList>
    </citation>
    <scope>NUCLEOTIDE SEQUENCE [LARGE SCALE GENOMIC DNA]</scope>
    <source>
        <strain evidence="9">irhom_31</strain>
    </source>
</reference>
<dbReference type="PANTHER" id="PTHR30619:SF7">
    <property type="entry name" value="BETA-LACTAMASE DOMAIN PROTEIN"/>
    <property type="match status" value="1"/>
</dbReference>
<dbReference type="OrthoDB" id="7177610at2"/>
<sequence>MKRVLAAGRSWQQAQAERAEHLRVQPRLTDARLVVPAVGLWCFTALWILAGSRWALWAGVLLACLALGSWCGAQLLVRKSIAKVKGPPTQAPVFVSYTLALTCLLAALQTVALQARGYPHQWELMQALNGQGIRVTAEVTEARPALTGGYRLQVETVEMRQASRTWAQRVPLSVYTDKLFIPGSTVSAVGELKVSGTYYRLQGAVSLLEQPASVAPLFELKSGLRDRAVDHLGAERAGLLLGMAYGDDCSLPAPALSSLRVAGLTHLTAVSGANITLIFVVAYRLLYPLWPRRPALIAVGVAASSAYVLLVGLDGSVLRAWTMGLLGALGLILGHGAYRLAFLSICVMALVLAAPPLATHYGFILSVVATASLLILAPAISRLLSRVVPLLLADLVALPCAASLWCAPVILILSESIYPYTVLANLLAAPFVAPITVLGLLALIGYALGLANPLLDALLNLGGLLTQGLLAVAAWCYKLPASQLSLALSPLTLGLTLLAVVGISWLVLSADRSLSSLPQARLPRLLGGRP</sequence>
<feature type="transmembrane region" description="Helical" evidence="6">
    <location>
        <begin position="387"/>
        <end position="414"/>
    </location>
</feature>
<dbReference type="Pfam" id="PF03772">
    <property type="entry name" value="Competence"/>
    <property type="match status" value="1"/>
</dbReference>
<comment type="subcellular location">
    <subcellularLocation>
        <location evidence="1">Cell membrane</location>
        <topology evidence="1">Multi-pass membrane protein</topology>
    </subcellularLocation>
</comment>
<evidence type="ECO:0000256" key="4">
    <source>
        <dbReference type="ARBA" id="ARBA00022989"/>
    </source>
</evidence>
<dbReference type="PANTHER" id="PTHR30619">
    <property type="entry name" value="DNA INTERNALIZATION/COMPETENCE PROTEIN COMEC/REC2"/>
    <property type="match status" value="1"/>
</dbReference>
<evidence type="ECO:0000313" key="8">
    <source>
        <dbReference type="EMBL" id="TFU23031.1"/>
    </source>
</evidence>
<evidence type="ECO:0000256" key="1">
    <source>
        <dbReference type="ARBA" id="ARBA00004651"/>
    </source>
</evidence>
<feature type="transmembrane region" description="Helical" evidence="6">
    <location>
        <begin position="295"/>
        <end position="313"/>
    </location>
</feature>
<evidence type="ECO:0000256" key="3">
    <source>
        <dbReference type="ARBA" id="ARBA00022692"/>
    </source>
</evidence>
<feature type="transmembrane region" description="Helical" evidence="6">
    <location>
        <begin position="33"/>
        <end position="50"/>
    </location>
</feature>
<dbReference type="InterPro" id="IPR052159">
    <property type="entry name" value="Competence_DNA_uptake"/>
</dbReference>
<keyword evidence="3 6" id="KW-0812">Transmembrane</keyword>
<feature type="transmembrane region" description="Helical" evidence="6">
    <location>
        <begin position="361"/>
        <end position="381"/>
    </location>
</feature>
<name>A0A4Y9F763_9MICC</name>
<feature type="transmembrane region" description="Helical" evidence="6">
    <location>
        <begin position="426"/>
        <end position="451"/>
    </location>
</feature>
<organism evidence="8 9">
    <name type="scientific">Rothia nasimurium</name>
    <dbReference type="NCBI Taxonomy" id="85336"/>
    <lineage>
        <taxon>Bacteria</taxon>
        <taxon>Bacillati</taxon>
        <taxon>Actinomycetota</taxon>
        <taxon>Actinomycetes</taxon>
        <taxon>Micrococcales</taxon>
        <taxon>Micrococcaceae</taxon>
        <taxon>Rothia</taxon>
    </lineage>
</organism>
<dbReference type="Proteomes" id="UP000297951">
    <property type="component" value="Unassembled WGS sequence"/>
</dbReference>
<evidence type="ECO:0000256" key="2">
    <source>
        <dbReference type="ARBA" id="ARBA00022475"/>
    </source>
</evidence>
<feature type="domain" description="ComEC/Rec2-related protein" evidence="7">
    <location>
        <begin position="243"/>
        <end position="508"/>
    </location>
</feature>
<proteinExistence type="predicted"/>
<dbReference type="AlphaFoldDB" id="A0A4Y9F763"/>
<feature type="transmembrane region" description="Helical" evidence="6">
    <location>
        <begin position="56"/>
        <end position="77"/>
    </location>
</feature>
<dbReference type="EMBL" id="SPQC01000011">
    <property type="protein sequence ID" value="TFU23031.1"/>
    <property type="molecule type" value="Genomic_DNA"/>
</dbReference>
<keyword evidence="5 6" id="KW-0472">Membrane</keyword>
<dbReference type="GO" id="GO:0005886">
    <property type="term" value="C:plasma membrane"/>
    <property type="evidence" value="ECO:0007669"/>
    <property type="project" value="UniProtKB-SubCell"/>
</dbReference>
<dbReference type="InterPro" id="IPR004477">
    <property type="entry name" value="ComEC_N"/>
</dbReference>
<evidence type="ECO:0000256" key="5">
    <source>
        <dbReference type="ARBA" id="ARBA00023136"/>
    </source>
</evidence>
<evidence type="ECO:0000313" key="9">
    <source>
        <dbReference type="Proteomes" id="UP000297951"/>
    </source>
</evidence>
<dbReference type="NCBIfam" id="TIGR00360">
    <property type="entry name" value="ComEC_N-term"/>
    <property type="match status" value="1"/>
</dbReference>
<feature type="transmembrane region" description="Helical" evidence="6">
    <location>
        <begin position="89"/>
        <end position="112"/>
    </location>
</feature>
<feature type="transmembrane region" description="Helical" evidence="6">
    <location>
        <begin position="325"/>
        <end position="354"/>
    </location>
</feature>